<keyword evidence="4" id="KW-0812">Transmembrane</keyword>
<dbReference type="Proteomes" id="UP000030746">
    <property type="component" value="Unassembled WGS sequence"/>
</dbReference>
<reference evidence="8 9" key="1">
    <citation type="journal article" date="2013" name="Nature">
        <title>Insights into bilaterian evolution from three spiralian genomes.</title>
        <authorList>
            <person name="Simakov O."/>
            <person name="Marletaz F."/>
            <person name="Cho S.J."/>
            <person name="Edsinger-Gonzales E."/>
            <person name="Havlak P."/>
            <person name="Hellsten U."/>
            <person name="Kuo D.H."/>
            <person name="Larsson T."/>
            <person name="Lv J."/>
            <person name="Arendt D."/>
            <person name="Savage R."/>
            <person name="Osoegawa K."/>
            <person name="de Jong P."/>
            <person name="Grimwood J."/>
            <person name="Chapman J.A."/>
            <person name="Shapiro H."/>
            <person name="Aerts A."/>
            <person name="Otillar R.P."/>
            <person name="Terry A.Y."/>
            <person name="Boore J.L."/>
            <person name="Grigoriev I.V."/>
            <person name="Lindberg D.R."/>
            <person name="Seaver E.C."/>
            <person name="Weisblat D.A."/>
            <person name="Putnam N.H."/>
            <person name="Rokhsar D.S."/>
        </authorList>
    </citation>
    <scope>NUCLEOTIDE SEQUENCE [LARGE SCALE GENOMIC DNA]</scope>
</reference>
<keyword evidence="5" id="KW-1133">Transmembrane helix</keyword>
<gene>
    <name evidence="8" type="ORF">LOTGIDRAFT_170902</name>
</gene>
<evidence type="ECO:0000256" key="3">
    <source>
        <dbReference type="ARBA" id="ARBA00022448"/>
    </source>
</evidence>
<evidence type="ECO:0000256" key="4">
    <source>
        <dbReference type="ARBA" id="ARBA00022692"/>
    </source>
</evidence>
<proteinExistence type="inferred from homology"/>
<dbReference type="SUPFAM" id="SSF52540">
    <property type="entry name" value="P-loop containing nucleoside triphosphate hydrolases"/>
    <property type="match status" value="1"/>
</dbReference>
<dbReference type="KEGG" id="lgi:LOTGIDRAFT_170902"/>
<dbReference type="RefSeq" id="XP_009045005.1">
    <property type="nucleotide sequence ID" value="XM_009046757.1"/>
</dbReference>
<dbReference type="GO" id="GO:0042626">
    <property type="term" value="F:ATPase-coupled transmembrane transporter activity"/>
    <property type="evidence" value="ECO:0007669"/>
    <property type="project" value="TreeGrafter"/>
</dbReference>
<comment type="similarity">
    <text evidence="2">Belongs to the ABC transporter superfamily. ABCG family. Eye pigment precursor importer (TC 3.A.1.204) subfamily.</text>
</comment>
<dbReference type="AlphaFoldDB" id="V4B1S6"/>
<feature type="non-terminal residue" evidence="8">
    <location>
        <position position="235"/>
    </location>
</feature>
<evidence type="ECO:0000256" key="5">
    <source>
        <dbReference type="ARBA" id="ARBA00022989"/>
    </source>
</evidence>
<dbReference type="Gene3D" id="3.40.50.300">
    <property type="entry name" value="P-loop containing nucleotide triphosphate hydrolases"/>
    <property type="match status" value="1"/>
</dbReference>
<dbReference type="GO" id="GO:0005524">
    <property type="term" value="F:ATP binding"/>
    <property type="evidence" value="ECO:0007669"/>
    <property type="project" value="InterPro"/>
</dbReference>
<dbReference type="InterPro" id="IPR050352">
    <property type="entry name" value="ABCG_transporters"/>
</dbReference>
<evidence type="ECO:0000313" key="8">
    <source>
        <dbReference type="EMBL" id="ESP04308.1"/>
    </source>
</evidence>
<dbReference type="GO" id="GO:0005886">
    <property type="term" value="C:plasma membrane"/>
    <property type="evidence" value="ECO:0007669"/>
    <property type="project" value="TreeGrafter"/>
</dbReference>
<dbReference type="HOGENOM" id="CLU_1182702_0_0_1"/>
<accession>V4B1S6</accession>
<keyword evidence="6" id="KW-0472">Membrane</keyword>
<name>V4B1S6_LOTGI</name>
<keyword evidence="9" id="KW-1185">Reference proteome</keyword>
<organism evidence="8 9">
    <name type="scientific">Lottia gigantea</name>
    <name type="common">Giant owl limpet</name>
    <dbReference type="NCBI Taxonomy" id="225164"/>
    <lineage>
        <taxon>Eukaryota</taxon>
        <taxon>Metazoa</taxon>
        <taxon>Spiralia</taxon>
        <taxon>Lophotrochozoa</taxon>
        <taxon>Mollusca</taxon>
        <taxon>Gastropoda</taxon>
        <taxon>Patellogastropoda</taxon>
        <taxon>Lottioidea</taxon>
        <taxon>Lottiidae</taxon>
        <taxon>Lottia</taxon>
    </lineage>
</organism>
<sequence length="235" mass="25719">MRPCRNVAAATFNGVSEYVVVPESGCLRWLQMGGLVWFGLVSSDQSALSHNPFHQCSGKSKTNMSSEKTALLSNSHDEIQTDIDRNVTYGSHGNSTTLNNDEGEYYGNQVLERSGGDINQINLSWENINITVHMKSENKKCCRGGGSTGTKRILKSVSGMVKPGRLLAIMGASGAGKSTLMNVLTGRNINQYQLEGQIKINGIEVGRGIKNISAYCQQDELFISTLTVREHLQFR</sequence>
<comment type="subcellular location">
    <subcellularLocation>
        <location evidence="1">Membrane</location>
        <topology evidence="1">Multi-pass membrane protein</topology>
    </subcellularLocation>
</comment>
<evidence type="ECO:0000256" key="1">
    <source>
        <dbReference type="ARBA" id="ARBA00004141"/>
    </source>
</evidence>
<feature type="domain" description="ABC transporter" evidence="7">
    <location>
        <begin position="154"/>
        <end position="231"/>
    </location>
</feature>
<dbReference type="OrthoDB" id="66620at2759"/>
<dbReference type="InterPro" id="IPR027417">
    <property type="entry name" value="P-loop_NTPase"/>
</dbReference>
<dbReference type="GeneID" id="20241589"/>
<dbReference type="PANTHER" id="PTHR48041">
    <property type="entry name" value="ABC TRANSPORTER G FAMILY MEMBER 28"/>
    <property type="match status" value="1"/>
</dbReference>
<evidence type="ECO:0000256" key="2">
    <source>
        <dbReference type="ARBA" id="ARBA00005814"/>
    </source>
</evidence>
<protein>
    <recommendedName>
        <fullName evidence="7">ABC transporter domain-containing protein</fullName>
    </recommendedName>
</protein>
<dbReference type="EMBL" id="KB199806">
    <property type="protein sequence ID" value="ESP04308.1"/>
    <property type="molecule type" value="Genomic_DNA"/>
</dbReference>
<keyword evidence="3" id="KW-0813">Transport</keyword>
<evidence type="ECO:0000313" key="9">
    <source>
        <dbReference type="Proteomes" id="UP000030746"/>
    </source>
</evidence>
<dbReference type="InterPro" id="IPR003439">
    <property type="entry name" value="ABC_transporter-like_ATP-bd"/>
</dbReference>
<dbReference type="GO" id="GO:0016887">
    <property type="term" value="F:ATP hydrolysis activity"/>
    <property type="evidence" value="ECO:0007669"/>
    <property type="project" value="InterPro"/>
</dbReference>
<evidence type="ECO:0000259" key="7">
    <source>
        <dbReference type="Pfam" id="PF00005"/>
    </source>
</evidence>
<dbReference type="STRING" id="225164.V4B1S6"/>
<dbReference type="CTD" id="20241589"/>
<evidence type="ECO:0000256" key="6">
    <source>
        <dbReference type="ARBA" id="ARBA00023136"/>
    </source>
</evidence>
<dbReference type="Pfam" id="PF00005">
    <property type="entry name" value="ABC_tran"/>
    <property type="match status" value="1"/>
</dbReference>
<dbReference type="PANTHER" id="PTHR48041:SF139">
    <property type="entry name" value="PROTEIN SCARLET"/>
    <property type="match status" value="1"/>
</dbReference>